<feature type="non-terminal residue" evidence="2">
    <location>
        <position position="100"/>
    </location>
</feature>
<evidence type="ECO:0000313" key="3">
    <source>
        <dbReference type="Proteomes" id="UP001233999"/>
    </source>
</evidence>
<evidence type="ECO:0000256" key="1">
    <source>
        <dbReference type="SAM" id="MobiDB-lite"/>
    </source>
</evidence>
<dbReference type="EMBL" id="JASPKZ010007668">
    <property type="protein sequence ID" value="KAJ9583127.1"/>
    <property type="molecule type" value="Genomic_DNA"/>
</dbReference>
<proteinExistence type="predicted"/>
<gene>
    <name evidence="2" type="ORF">L9F63_022528</name>
</gene>
<sequence>MWVLWYEFQAKVTFEVWYSAPDGSAGSWSGNEAYDALDDDQQMLIDIEQNIANLERSFTQGRRGSWQSAEGDRATSSRAPLKRGGSLSAPDKSPASERKR</sequence>
<name>A0AAD7ZN69_DIPPU</name>
<comment type="caution">
    <text evidence="2">The sequence shown here is derived from an EMBL/GenBank/DDBJ whole genome shotgun (WGS) entry which is preliminary data.</text>
</comment>
<feature type="region of interest" description="Disordered" evidence="1">
    <location>
        <begin position="58"/>
        <end position="100"/>
    </location>
</feature>
<dbReference type="AlphaFoldDB" id="A0AAD7ZN69"/>
<protein>
    <submittedName>
        <fullName evidence="2">Uncharacterized protein</fullName>
    </submittedName>
</protein>
<feature type="compositionally biased region" description="Polar residues" evidence="1">
    <location>
        <begin position="58"/>
        <end position="69"/>
    </location>
</feature>
<keyword evidence="3" id="KW-1185">Reference proteome</keyword>
<dbReference type="Proteomes" id="UP001233999">
    <property type="component" value="Unassembled WGS sequence"/>
</dbReference>
<reference evidence="2" key="1">
    <citation type="journal article" date="2023" name="IScience">
        <title>Live-bearing cockroach genome reveals convergent evolutionary mechanisms linked to viviparity in insects and beyond.</title>
        <authorList>
            <person name="Fouks B."/>
            <person name="Harrison M.C."/>
            <person name="Mikhailova A.A."/>
            <person name="Marchal E."/>
            <person name="English S."/>
            <person name="Carruthers M."/>
            <person name="Jennings E.C."/>
            <person name="Chiamaka E.L."/>
            <person name="Frigard R.A."/>
            <person name="Pippel M."/>
            <person name="Attardo G.M."/>
            <person name="Benoit J.B."/>
            <person name="Bornberg-Bauer E."/>
            <person name="Tobe S.S."/>
        </authorList>
    </citation>
    <scope>NUCLEOTIDE SEQUENCE</scope>
    <source>
        <strain evidence="2">Stay&amp;Tobe</strain>
    </source>
</reference>
<evidence type="ECO:0000313" key="2">
    <source>
        <dbReference type="EMBL" id="KAJ9583127.1"/>
    </source>
</evidence>
<reference evidence="2" key="2">
    <citation type="submission" date="2023-05" db="EMBL/GenBank/DDBJ databases">
        <authorList>
            <person name="Fouks B."/>
        </authorList>
    </citation>
    <scope>NUCLEOTIDE SEQUENCE</scope>
    <source>
        <strain evidence="2">Stay&amp;Tobe</strain>
        <tissue evidence="2">Testes</tissue>
    </source>
</reference>
<organism evidence="2 3">
    <name type="scientific">Diploptera punctata</name>
    <name type="common">Pacific beetle cockroach</name>
    <dbReference type="NCBI Taxonomy" id="6984"/>
    <lineage>
        <taxon>Eukaryota</taxon>
        <taxon>Metazoa</taxon>
        <taxon>Ecdysozoa</taxon>
        <taxon>Arthropoda</taxon>
        <taxon>Hexapoda</taxon>
        <taxon>Insecta</taxon>
        <taxon>Pterygota</taxon>
        <taxon>Neoptera</taxon>
        <taxon>Polyneoptera</taxon>
        <taxon>Dictyoptera</taxon>
        <taxon>Blattodea</taxon>
        <taxon>Blaberoidea</taxon>
        <taxon>Blaberidae</taxon>
        <taxon>Diplopterinae</taxon>
        <taxon>Diploptera</taxon>
    </lineage>
</organism>
<accession>A0AAD7ZN69</accession>